<keyword evidence="4" id="KW-1185">Reference proteome</keyword>
<feature type="transmembrane region" description="Helical" evidence="1">
    <location>
        <begin position="102"/>
        <end position="119"/>
    </location>
</feature>
<feature type="domain" description="Zinc finger/thioredoxin putative" evidence="2">
    <location>
        <begin position="1"/>
        <end position="35"/>
    </location>
</feature>
<dbReference type="AlphaFoldDB" id="A0A1T4P1E1"/>
<keyword evidence="1" id="KW-0472">Membrane</keyword>
<organism evidence="3 4">
    <name type="scientific">Trichlorobacter thiogenes</name>
    <dbReference type="NCBI Taxonomy" id="115783"/>
    <lineage>
        <taxon>Bacteria</taxon>
        <taxon>Pseudomonadati</taxon>
        <taxon>Thermodesulfobacteriota</taxon>
        <taxon>Desulfuromonadia</taxon>
        <taxon>Geobacterales</taxon>
        <taxon>Geobacteraceae</taxon>
        <taxon>Trichlorobacter</taxon>
    </lineage>
</organism>
<accession>A0A1T4P1E1</accession>
<protein>
    <submittedName>
        <fullName evidence="3">Zinc-ribbon domain-containing protein</fullName>
    </submittedName>
</protein>
<gene>
    <name evidence="3" type="ORF">SAMN02745119_01826</name>
</gene>
<dbReference type="STRING" id="115783.SAMN02745119_01826"/>
<evidence type="ECO:0000259" key="2">
    <source>
        <dbReference type="Pfam" id="PF13717"/>
    </source>
</evidence>
<evidence type="ECO:0000313" key="3">
    <source>
        <dbReference type="EMBL" id="SJZ85259.1"/>
    </source>
</evidence>
<proteinExistence type="predicted"/>
<dbReference type="EMBL" id="FUWR01000008">
    <property type="protein sequence ID" value="SJZ85259.1"/>
    <property type="molecule type" value="Genomic_DNA"/>
</dbReference>
<dbReference type="OrthoDB" id="327621at2"/>
<evidence type="ECO:0000256" key="1">
    <source>
        <dbReference type="SAM" id="Phobius"/>
    </source>
</evidence>
<sequence length="654" mass="72739">MKITCPGCQWSAEVPDEKIPVGGVTATCRNCQVKFQVLRESVSTAEPEFFCPQCGTGQMVSDTCIHCHIIFAKYDEKQRIKELIPPVDNEPRIQTNYRSSKIVWAVIGLLVVVGLIYRPEIVSACKLFFHIQPAHAKHIPKSAITVTRSNIASIFLKSGLKGATDDPVYKKLLEFGGRLYPRFDELLANPVKESGVDLAEDVYAFTETYDGERSRTGVLFGIRDQSRFAEFLKKLRPGTVSTEAGVSILKLDGGSDLYWNKSFALIYPGGTKGRGKQRALAIMAMKKEESIAGDSLKKRWLEGKDDCLVSVDLERIVNQPGLSAMMKNYPYHQDVYRGSSLSFACNFINGKATIDARVSGAALLAEIKTISVPLSREFLESIPADKYLVFLASHIPFESLQERFRLANPEQYRKADEMVEKLTTSNIEQLAASFTGDIAIVLEGISRNNNQNSTGRQYPGPQSSRFFLGESKAEGSIIMGVKPDSVAVRLLHRKLQEGPEARSARFDGKIYRIDSGNGYYLLANNGYIAISTSSDVVTGLVERKKTDSPSMPASLLERCNGALSMLELKLSQIFAVFSDRQPDDPSFEQLKNNLSELRVTYRLEKDQVSTRGELIFSDATKNSLYQLAKLAVTISEMKRSRNPKNPENQGNPRE</sequence>
<dbReference type="RefSeq" id="WP_078790124.1">
    <property type="nucleotide sequence ID" value="NZ_FUWR01000008.1"/>
</dbReference>
<dbReference type="Proteomes" id="UP000190102">
    <property type="component" value="Unassembled WGS sequence"/>
</dbReference>
<name>A0A1T4P1E1_9BACT</name>
<keyword evidence="1" id="KW-1133">Transmembrane helix</keyword>
<reference evidence="4" key="1">
    <citation type="submission" date="2017-02" db="EMBL/GenBank/DDBJ databases">
        <authorList>
            <person name="Varghese N."/>
            <person name="Submissions S."/>
        </authorList>
    </citation>
    <scope>NUCLEOTIDE SEQUENCE [LARGE SCALE GENOMIC DNA]</scope>
    <source>
        <strain evidence="4">ATCC BAA-34</strain>
    </source>
</reference>
<keyword evidence="1" id="KW-0812">Transmembrane</keyword>
<dbReference type="InterPro" id="IPR011723">
    <property type="entry name" value="Znf/thioredoxin_put"/>
</dbReference>
<dbReference type="Pfam" id="PF13717">
    <property type="entry name" value="Zn_ribbon_4"/>
    <property type="match status" value="1"/>
</dbReference>
<evidence type="ECO:0000313" key="4">
    <source>
        <dbReference type="Proteomes" id="UP000190102"/>
    </source>
</evidence>